<proteinExistence type="predicted"/>
<keyword evidence="1" id="KW-1133">Transmembrane helix</keyword>
<evidence type="ECO:0008006" key="4">
    <source>
        <dbReference type="Google" id="ProtNLM"/>
    </source>
</evidence>
<reference evidence="2 3" key="2">
    <citation type="submission" date="2018-06" db="EMBL/GenBank/DDBJ databases">
        <title>Metagenomic assembly of (sub)arctic Cyanobacteria and their associated microbiome from non-axenic cultures.</title>
        <authorList>
            <person name="Baurain D."/>
        </authorList>
    </citation>
    <scope>NUCLEOTIDE SEQUENCE [LARGE SCALE GENOMIC DNA]</scope>
    <source>
        <strain evidence="2">ULC066bin1</strain>
    </source>
</reference>
<dbReference type="Proteomes" id="UP000249467">
    <property type="component" value="Unassembled WGS sequence"/>
</dbReference>
<name>A0A2W4VW08_9CYAN</name>
<feature type="transmembrane region" description="Helical" evidence="1">
    <location>
        <begin position="38"/>
        <end position="54"/>
    </location>
</feature>
<keyword evidence="1" id="KW-0812">Transmembrane</keyword>
<reference evidence="2 3" key="1">
    <citation type="submission" date="2018-04" db="EMBL/GenBank/DDBJ databases">
        <authorList>
            <person name="Go L.Y."/>
            <person name="Mitchell J.A."/>
        </authorList>
    </citation>
    <scope>NUCLEOTIDE SEQUENCE [LARGE SCALE GENOMIC DNA]</scope>
    <source>
        <strain evidence="2">ULC066bin1</strain>
    </source>
</reference>
<gene>
    <name evidence="2" type="ORF">DCF19_22295</name>
</gene>
<dbReference type="AlphaFoldDB" id="A0A2W4VW08"/>
<evidence type="ECO:0000313" key="2">
    <source>
        <dbReference type="EMBL" id="PZO36160.1"/>
    </source>
</evidence>
<dbReference type="EMBL" id="QBML01000044">
    <property type="protein sequence ID" value="PZO36160.1"/>
    <property type="molecule type" value="Genomic_DNA"/>
</dbReference>
<evidence type="ECO:0000256" key="1">
    <source>
        <dbReference type="SAM" id="Phobius"/>
    </source>
</evidence>
<organism evidence="2 3">
    <name type="scientific">Pseudanabaena frigida</name>
    <dbReference type="NCBI Taxonomy" id="945775"/>
    <lineage>
        <taxon>Bacteria</taxon>
        <taxon>Bacillati</taxon>
        <taxon>Cyanobacteriota</taxon>
        <taxon>Cyanophyceae</taxon>
        <taxon>Pseudanabaenales</taxon>
        <taxon>Pseudanabaenaceae</taxon>
        <taxon>Pseudanabaena</taxon>
    </lineage>
</organism>
<evidence type="ECO:0000313" key="3">
    <source>
        <dbReference type="Proteomes" id="UP000249467"/>
    </source>
</evidence>
<keyword evidence="1" id="KW-0472">Membrane</keyword>
<protein>
    <recommendedName>
        <fullName evidence="4">DUF4345 domain-containing protein</fullName>
    </recommendedName>
</protein>
<sequence length="126" mass="14242">MTNSMRIGELLGPTLMVMIASEFPLIQPYLYDEQIPPVVYLSGVLMFVAGLAIVRSHNLWQRDWTLLITLCGWFLLALGLFRMFAANFYRQATGNTSSLLFMIVESILFAIGSLITWKAYARNAKS</sequence>
<feature type="transmembrane region" description="Helical" evidence="1">
    <location>
        <begin position="7"/>
        <end position="26"/>
    </location>
</feature>
<comment type="caution">
    <text evidence="2">The sequence shown here is derived from an EMBL/GenBank/DDBJ whole genome shotgun (WGS) entry which is preliminary data.</text>
</comment>
<feature type="transmembrane region" description="Helical" evidence="1">
    <location>
        <begin position="66"/>
        <end position="85"/>
    </location>
</feature>
<feature type="transmembrane region" description="Helical" evidence="1">
    <location>
        <begin position="97"/>
        <end position="117"/>
    </location>
</feature>
<accession>A0A2W4VW08</accession>